<sequence>MLLFLSLSPLMAFLQKIGNAPLLPLENDRNNPDRVPNPVRVNQTRCLRYNTCQPTGMCEYLQKIGNAP</sequence>
<proteinExistence type="predicted"/>
<reference evidence="1" key="2">
    <citation type="submission" date="2006-01" db="EMBL/GenBank/DDBJ databases">
        <authorList>
            <person name="Genoscope"/>
        </authorList>
    </citation>
    <scope>NUCLEOTIDE SEQUENCE</scope>
</reference>
<accession>Q1Q3A2</accession>
<gene>
    <name evidence="1" type="ORF">kuste3736</name>
</gene>
<protein>
    <submittedName>
        <fullName evidence="1">Uncharacterized protein</fullName>
    </submittedName>
</protein>
<evidence type="ECO:0000313" key="1">
    <source>
        <dbReference type="EMBL" id="CAJ74499.1"/>
    </source>
</evidence>
<reference evidence="1" key="1">
    <citation type="journal article" date="2006" name="Nature">
        <title>Deciphering the evolution and metabolism of an anammox bacterium from a community genome.</title>
        <authorList>
            <person name="Strous M."/>
            <person name="Pelletier E."/>
            <person name="Mangenot S."/>
            <person name="Rattei T."/>
            <person name="Lehner A."/>
            <person name="Taylor M.W."/>
            <person name="Horn M."/>
            <person name="Daims H."/>
            <person name="Bartol-Mavel D."/>
            <person name="Wincker P."/>
            <person name="Barbe V."/>
            <person name="Fonknechten N."/>
            <person name="Vallenet D."/>
            <person name="Segurens B."/>
            <person name="Schenowitz-Truong C."/>
            <person name="Medigue C."/>
            <person name="Collingro A."/>
            <person name="Snel B."/>
            <person name="Dutilh B.E."/>
            <person name="OpDenCamp H.J.M."/>
            <person name="vanDerDrift C."/>
            <person name="Cirpus I."/>
            <person name="vanDePas-Schoonen K.T."/>
            <person name="Harhangi H.R."/>
            <person name="vanNiftrik L."/>
            <person name="Schmid M."/>
            <person name="Keltjens J."/>
            <person name="vanDeVossenberg J."/>
            <person name="Kartal B."/>
            <person name="Meier H."/>
            <person name="Frishman D."/>
            <person name="Huynen M.A."/>
            <person name="Mewes H."/>
            <person name="Weissenbach J."/>
            <person name="Jetten M.S.M."/>
            <person name="Wagner M."/>
            <person name="LePaslier D."/>
        </authorList>
    </citation>
    <scope>NUCLEOTIDE SEQUENCE</scope>
</reference>
<dbReference type="EMBL" id="CT573071">
    <property type="protein sequence ID" value="CAJ74499.1"/>
    <property type="molecule type" value="Genomic_DNA"/>
</dbReference>
<name>Q1Q3A2_KUEST</name>
<dbReference type="AlphaFoldDB" id="Q1Q3A2"/>
<organism evidence="1">
    <name type="scientific">Kuenenia stuttgartiensis</name>
    <dbReference type="NCBI Taxonomy" id="174633"/>
    <lineage>
        <taxon>Bacteria</taxon>
        <taxon>Pseudomonadati</taxon>
        <taxon>Planctomycetota</taxon>
        <taxon>Candidatus Brocadiia</taxon>
        <taxon>Candidatus Brocadiales</taxon>
        <taxon>Candidatus Brocadiaceae</taxon>
        <taxon>Candidatus Kuenenia</taxon>
    </lineage>
</organism>